<dbReference type="Proteomes" id="UP000005744">
    <property type="component" value="Unassembled WGS sequence"/>
</dbReference>
<dbReference type="RefSeq" id="WP_002690365.1">
    <property type="nucleotide sequence ID" value="NZ_JH600070.1"/>
</dbReference>
<dbReference type="EMBL" id="JH600070">
    <property type="protein sequence ID" value="EIJ43294.1"/>
    <property type="molecule type" value="Genomic_DNA"/>
</dbReference>
<dbReference type="OrthoDB" id="9894317at2"/>
<name>I3CI51_9GAMM</name>
<accession>I3CI51</accession>
<gene>
    <name evidence="1" type="ORF">BegalDRAFT_2443</name>
</gene>
<dbReference type="AlphaFoldDB" id="I3CI51"/>
<evidence type="ECO:0000313" key="1">
    <source>
        <dbReference type="EMBL" id="EIJ43294.1"/>
    </source>
</evidence>
<keyword evidence="2" id="KW-1185">Reference proteome</keyword>
<reference evidence="1 2" key="1">
    <citation type="submission" date="2011-11" db="EMBL/GenBank/DDBJ databases">
        <title>Improved High-Quality Draft sequence of Beggiatoa alba B18lD.</title>
        <authorList>
            <consortium name="US DOE Joint Genome Institute"/>
            <person name="Lucas S."/>
            <person name="Han J."/>
            <person name="Lapidus A."/>
            <person name="Cheng J.-F."/>
            <person name="Goodwin L."/>
            <person name="Pitluck S."/>
            <person name="Peters L."/>
            <person name="Mikhailova N."/>
            <person name="Held B."/>
            <person name="Detter J.C."/>
            <person name="Han C."/>
            <person name="Tapia R."/>
            <person name="Land M."/>
            <person name="Hauser L."/>
            <person name="Kyrpides N."/>
            <person name="Ivanova N."/>
            <person name="Pagani I."/>
            <person name="Samuel K."/>
            <person name="Teske A."/>
            <person name="Mueller J."/>
            <person name="Woyke T."/>
        </authorList>
    </citation>
    <scope>NUCLEOTIDE SEQUENCE [LARGE SCALE GENOMIC DNA]</scope>
    <source>
        <strain evidence="1 2">B18LD</strain>
    </source>
</reference>
<proteinExistence type="predicted"/>
<organism evidence="1 2">
    <name type="scientific">Beggiatoa alba B18LD</name>
    <dbReference type="NCBI Taxonomy" id="395493"/>
    <lineage>
        <taxon>Bacteria</taxon>
        <taxon>Pseudomonadati</taxon>
        <taxon>Pseudomonadota</taxon>
        <taxon>Gammaproteobacteria</taxon>
        <taxon>Thiotrichales</taxon>
        <taxon>Thiotrichaceae</taxon>
        <taxon>Beggiatoa</taxon>
    </lineage>
</organism>
<protein>
    <submittedName>
        <fullName evidence="1">Uncharacterized protein</fullName>
    </submittedName>
</protein>
<dbReference type="HOGENOM" id="CLU_3004880_0_0_6"/>
<evidence type="ECO:0000313" key="2">
    <source>
        <dbReference type="Proteomes" id="UP000005744"/>
    </source>
</evidence>
<sequence length="56" mass="6445">MSKAKKETPRNSKFQAVDRDNLVQMAREATSYVIETRSLARNDFSSTKQDTLHNTQ</sequence>